<dbReference type="CDD" id="cd00130">
    <property type="entry name" value="PAS"/>
    <property type="match status" value="1"/>
</dbReference>
<dbReference type="InterPro" id="IPR000160">
    <property type="entry name" value="GGDEF_dom"/>
</dbReference>
<dbReference type="PROSITE" id="PS50887">
    <property type="entry name" value="GGDEF"/>
    <property type="match status" value="1"/>
</dbReference>
<evidence type="ECO:0000259" key="5">
    <source>
        <dbReference type="PROSITE" id="PS50112"/>
    </source>
</evidence>
<dbReference type="InterPro" id="IPR000014">
    <property type="entry name" value="PAS"/>
</dbReference>
<dbReference type="AlphaFoldDB" id="K2JTP7"/>
<feature type="domain" description="PAS" evidence="5">
    <location>
        <begin position="31"/>
        <end position="67"/>
    </location>
</feature>
<evidence type="ECO:0000259" key="6">
    <source>
        <dbReference type="PROSITE" id="PS50887"/>
    </source>
</evidence>
<dbReference type="GO" id="GO:1902201">
    <property type="term" value="P:negative regulation of bacterial-type flagellum-dependent cell motility"/>
    <property type="evidence" value="ECO:0007669"/>
    <property type="project" value="TreeGrafter"/>
</dbReference>
<dbReference type="GO" id="GO:0005886">
    <property type="term" value="C:plasma membrane"/>
    <property type="evidence" value="ECO:0007669"/>
    <property type="project" value="TreeGrafter"/>
</dbReference>
<dbReference type="SUPFAM" id="SSF55073">
    <property type="entry name" value="Nucleotide cyclase"/>
    <property type="match status" value="1"/>
</dbReference>
<dbReference type="OrthoDB" id="73375at2"/>
<dbReference type="Gene3D" id="3.30.450.20">
    <property type="entry name" value="PAS domain"/>
    <property type="match status" value="1"/>
</dbReference>
<dbReference type="InterPro" id="IPR029787">
    <property type="entry name" value="Nucleotide_cyclase"/>
</dbReference>
<dbReference type="PROSITE" id="PS50112">
    <property type="entry name" value="PAS"/>
    <property type="match status" value="1"/>
</dbReference>
<accession>K2JTP7</accession>
<evidence type="ECO:0000256" key="3">
    <source>
        <dbReference type="ARBA" id="ARBA00012528"/>
    </source>
</evidence>
<dbReference type="GO" id="GO:0043709">
    <property type="term" value="P:cell adhesion involved in single-species biofilm formation"/>
    <property type="evidence" value="ECO:0007669"/>
    <property type="project" value="TreeGrafter"/>
</dbReference>
<evidence type="ECO:0000256" key="4">
    <source>
        <dbReference type="ARBA" id="ARBA00034247"/>
    </source>
</evidence>
<dbReference type="PATRIC" id="fig|745411.4.peg.1988"/>
<dbReference type="NCBIfam" id="TIGR00254">
    <property type="entry name" value="GGDEF"/>
    <property type="match status" value="1"/>
</dbReference>
<dbReference type="SMART" id="SM00091">
    <property type="entry name" value="PAS"/>
    <property type="match status" value="1"/>
</dbReference>
<dbReference type="SUPFAM" id="SSF55785">
    <property type="entry name" value="PYP-like sensor domain (PAS domain)"/>
    <property type="match status" value="1"/>
</dbReference>
<dbReference type="EC" id="2.7.7.65" evidence="3"/>
<comment type="caution">
    <text evidence="7">The sequence shown here is derived from an EMBL/GenBank/DDBJ whole genome shotgun (WGS) entry which is preliminary data.</text>
</comment>
<sequence length="317" mass="34973">MSFLMPQTGATANSTARDEWNLFHFLSAANEDDLLRLMLGQMQEAMVQLDQDGRVIFANGPAVTLLGPAHLLQGRFWHQWLAPRWQAQIKQLMRRCQDKQLTLAPTEMTLQLGKGRSLPVSLSLSYLPAKSPSFVVTLQDLSASKAELDKLQQLASKDSLTGLANRRVFIEQLEQQWDKQTQKRHPISVVVIDVDYFKLFNDQYGHLEGDKCLQRIAAAIGLALPHPQCLAARYGGEEFTLVLPGCNGDMAWQVASVIRESINQLAFPELGAKVSVSQGIATEINGQFRTAGALLFAADTALYRAKAGGRNRVNAAG</sequence>
<dbReference type="GO" id="GO:0052621">
    <property type="term" value="F:diguanylate cyclase activity"/>
    <property type="evidence" value="ECO:0007669"/>
    <property type="project" value="UniProtKB-EC"/>
</dbReference>
<name>K2JTP7_9GAMM</name>
<organism evidence="7 8">
    <name type="scientific">Gallaecimonas xiamenensis 3-C-1</name>
    <dbReference type="NCBI Taxonomy" id="745411"/>
    <lineage>
        <taxon>Bacteria</taxon>
        <taxon>Pseudomonadati</taxon>
        <taxon>Pseudomonadota</taxon>
        <taxon>Gammaproteobacteria</taxon>
        <taxon>Enterobacterales</taxon>
        <taxon>Gallaecimonadaceae</taxon>
        <taxon>Gallaecimonas</taxon>
    </lineage>
</organism>
<dbReference type="EMBL" id="AMRI01000012">
    <property type="protein sequence ID" value="EKE73749.1"/>
    <property type="molecule type" value="Genomic_DNA"/>
</dbReference>
<evidence type="ECO:0000313" key="7">
    <source>
        <dbReference type="EMBL" id="EKE73749.1"/>
    </source>
</evidence>
<dbReference type="eggNOG" id="COG3706">
    <property type="taxonomic scope" value="Bacteria"/>
</dbReference>
<dbReference type="FunFam" id="3.30.70.270:FF:000001">
    <property type="entry name" value="Diguanylate cyclase domain protein"/>
    <property type="match status" value="1"/>
</dbReference>
<dbReference type="Pfam" id="PF24820">
    <property type="entry name" value="Diguanyl_cycl_sensor"/>
    <property type="match status" value="1"/>
</dbReference>
<dbReference type="InterPro" id="IPR050469">
    <property type="entry name" value="Diguanylate_Cyclase"/>
</dbReference>
<dbReference type="PANTHER" id="PTHR45138">
    <property type="entry name" value="REGULATORY COMPONENTS OF SENSORY TRANSDUCTION SYSTEM"/>
    <property type="match status" value="1"/>
</dbReference>
<dbReference type="InterPro" id="IPR059127">
    <property type="entry name" value="Diguanyl_cycl_sensor_dom"/>
</dbReference>
<dbReference type="Gene3D" id="3.30.70.270">
    <property type="match status" value="1"/>
</dbReference>
<dbReference type="SMART" id="SM00267">
    <property type="entry name" value="GGDEF"/>
    <property type="match status" value="1"/>
</dbReference>
<comment type="pathway">
    <text evidence="2">Purine metabolism; 3',5'-cyclic di-GMP biosynthesis.</text>
</comment>
<reference evidence="7 8" key="1">
    <citation type="journal article" date="2012" name="J. Bacteriol.">
        <title>Genome Sequence of Gallaecimonas xiamenensis Type Strain 3-C-1.</title>
        <authorList>
            <person name="Lai Q."/>
            <person name="Wang L."/>
            <person name="Wang W."/>
            <person name="Shao Z."/>
        </authorList>
    </citation>
    <scope>NUCLEOTIDE SEQUENCE [LARGE SCALE GENOMIC DNA]</scope>
    <source>
        <strain evidence="7 8">3-C-1</strain>
    </source>
</reference>
<protein>
    <recommendedName>
        <fullName evidence="3">diguanylate cyclase</fullName>
        <ecNumber evidence="3">2.7.7.65</ecNumber>
    </recommendedName>
</protein>
<dbReference type="STRING" id="745411.B3C1_10137"/>
<evidence type="ECO:0000256" key="1">
    <source>
        <dbReference type="ARBA" id="ARBA00001946"/>
    </source>
</evidence>
<feature type="domain" description="GGDEF" evidence="6">
    <location>
        <begin position="185"/>
        <end position="317"/>
    </location>
</feature>
<dbReference type="NCBIfam" id="TIGR00229">
    <property type="entry name" value="sensory_box"/>
    <property type="match status" value="1"/>
</dbReference>
<dbReference type="InterPro" id="IPR035965">
    <property type="entry name" value="PAS-like_dom_sf"/>
</dbReference>
<gene>
    <name evidence="7" type="ORF">B3C1_10137</name>
</gene>
<dbReference type="CDD" id="cd01949">
    <property type="entry name" value="GGDEF"/>
    <property type="match status" value="1"/>
</dbReference>
<dbReference type="PANTHER" id="PTHR45138:SF9">
    <property type="entry name" value="DIGUANYLATE CYCLASE DGCM-RELATED"/>
    <property type="match status" value="1"/>
</dbReference>
<evidence type="ECO:0000313" key="8">
    <source>
        <dbReference type="Proteomes" id="UP000006755"/>
    </source>
</evidence>
<dbReference type="Pfam" id="PF00990">
    <property type="entry name" value="GGDEF"/>
    <property type="match status" value="1"/>
</dbReference>
<dbReference type="InterPro" id="IPR043128">
    <property type="entry name" value="Rev_trsase/Diguanyl_cyclase"/>
</dbReference>
<comment type="catalytic activity">
    <reaction evidence="4">
        <text>2 GTP = 3',3'-c-di-GMP + 2 diphosphate</text>
        <dbReference type="Rhea" id="RHEA:24898"/>
        <dbReference type="ChEBI" id="CHEBI:33019"/>
        <dbReference type="ChEBI" id="CHEBI:37565"/>
        <dbReference type="ChEBI" id="CHEBI:58805"/>
        <dbReference type="EC" id="2.7.7.65"/>
    </reaction>
</comment>
<comment type="cofactor">
    <cofactor evidence="1">
        <name>Mg(2+)</name>
        <dbReference type="ChEBI" id="CHEBI:18420"/>
    </cofactor>
</comment>
<dbReference type="RefSeq" id="WP_008484636.1">
    <property type="nucleotide sequence ID" value="NZ_AMRI01000012.1"/>
</dbReference>
<proteinExistence type="predicted"/>
<keyword evidence="8" id="KW-1185">Reference proteome</keyword>
<evidence type="ECO:0000256" key="2">
    <source>
        <dbReference type="ARBA" id="ARBA00004665"/>
    </source>
</evidence>
<dbReference type="Proteomes" id="UP000006755">
    <property type="component" value="Unassembled WGS sequence"/>
</dbReference>